<reference evidence="4 5" key="1">
    <citation type="submission" date="2018-08" db="EMBL/GenBank/DDBJ databases">
        <title>Genomic investigation of the strawberry pathogen Phytophthora fragariae indicates pathogenicity is determined by transcriptional variation in three key races.</title>
        <authorList>
            <person name="Adams T.M."/>
            <person name="Armitage A.D."/>
            <person name="Sobczyk M.K."/>
            <person name="Bates H.J."/>
            <person name="Dunwell J.M."/>
            <person name="Nellist C.F."/>
            <person name="Harrison R.J."/>
        </authorList>
    </citation>
    <scope>NUCLEOTIDE SEQUENCE [LARGE SCALE GENOMIC DNA]</scope>
    <source>
        <strain evidence="3 5">NOV-27</strain>
        <strain evidence="2 6">NOV-71</strain>
        <strain evidence="1 4">NOV-9</strain>
    </source>
</reference>
<feature type="non-terminal residue" evidence="3">
    <location>
        <position position="1"/>
    </location>
</feature>
<dbReference type="Proteomes" id="UP000429523">
    <property type="component" value="Unassembled WGS sequence"/>
</dbReference>
<organism evidence="3 5">
    <name type="scientific">Phytophthora fragariae</name>
    <dbReference type="NCBI Taxonomy" id="53985"/>
    <lineage>
        <taxon>Eukaryota</taxon>
        <taxon>Sar</taxon>
        <taxon>Stramenopiles</taxon>
        <taxon>Oomycota</taxon>
        <taxon>Peronosporomycetes</taxon>
        <taxon>Peronosporales</taxon>
        <taxon>Peronosporaceae</taxon>
        <taxon>Phytophthora</taxon>
    </lineage>
</organism>
<protein>
    <submittedName>
        <fullName evidence="3">Uncharacterized protein</fullName>
    </submittedName>
</protein>
<dbReference type="EMBL" id="QXGF01007262">
    <property type="protein sequence ID" value="KAE8917428.1"/>
    <property type="molecule type" value="Genomic_DNA"/>
</dbReference>
<evidence type="ECO:0000313" key="6">
    <source>
        <dbReference type="Proteomes" id="UP000441208"/>
    </source>
</evidence>
<evidence type="ECO:0000313" key="2">
    <source>
        <dbReference type="EMBL" id="KAE9057369.1"/>
    </source>
</evidence>
<evidence type="ECO:0000313" key="5">
    <source>
        <dbReference type="Proteomes" id="UP000433483"/>
    </source>
</evidence>
<dbReference type="AlphaFoldDB" id="A0A6A3VA25"/>
<gene>
    <name evidence="3" type="ORF">PF005_g31186</name>
    <name evidence="2" type="ORF">PF007_g31671</name>
    <name evidence="1" type="ORF">PF009_g32250</name>
</gene>
<evidence type="ECO:0000313" key="3">
    <source>
        <dbReference type="EMBL" id="KAE9161590.1"/>
    </source>
</evidence>
<accession>A0A6A3VA25</accession>
<name>A0A6A3VA25_9STRA</name>
<dbReference type="EMBL" id="QXFZ01007168">
    <property type="protein sequence ID" value="KAE9057369.1"/>
    <property type="molecule type" value="Genomic_DNA"/>
</dbReference>
<dbReference type="Proteomes" id="UP000433483">
    <property type="component" value="Unassembled WGS sequence"/>
</dbReference>
<keyword evidence="5" id="KW-1185">Reference proteome</keyword>
<sequence length="81" mass="8883">LNGRAQGLHPEMPVQFGSVLLITMGFCGRVVLCQGSCAPVLISVLLSLRVRLCQTLYDLLPHHFCVEARGPWTCAYLLDIA</sequence>
<proteinExistence type="predicted"/>
<dbReference type="Proteomes" id="UP000441208">
    <property type="component" value="Unassembled WGS sequence"/>
</dbReference>
<dbReference type="EMBL" id="QXGB01006063">
    <property type="protein sequence ID" value="KAE9161590.1"/>
    <property type="molecule type" value="Genomic_DNA"/>
</dbReference>
<comment type="caution">
    <text evidence="3">The sequence shown here is derived from an EMBL/GenBank/DDBJ whole genome shotgun (WGS) entry which is preliminary data.</text>
</comment>
<evidence type="ECO:0000313" key="4">
    <source>
        <dbReference type="Proteomes" id="UP000429523"/>
    </source>
</evidence>
<evidence type="ECO:0000313" key="1">
    <source>
        <dbReference type="EMBL" id="KAE8917428.1"/>
    </source>
</evidence>